<dbReference type="AlphaFoldDB" id="A0A7X0SUI6"/>
<comment type="function">
    <text evidence="2 7">Converts N-acetylmannosamine-6-phosphate (ManNAc-6-P) to N-acetylglucosamine-6-phosphate (GlcNAc-6-P).</text>
</comment>
<comment type="pathway">
    <text evidence="3 7">Amino-sugar metabolism; N-acetylneuraminate degradation; D-fructose 6-phosphate from N-acetylneuraminate: step 3/5.</text>
</comment>
<proteinExistence type="inferred from homology"/>
<dbReference type="GO" id="GO:0006053">
    <property type="term" value="P:N-acetylmannosamine catabolic process"/>
    <property type="evidence" value="ECO:0007669"/>
    <property type="project" value="TreeGrafter"/>
</dbReference>
<name>A0A7X0SUI6_9BACL</name>
<dbReference type="HAMAP" id="MF_01235">
    <property type="entry name" value="ManNAc6P_epimer"/>
    <property type="match status" value="1"/>
</dbReference>
<evidence type="ECO:0000256" key="4">
    <source>
        <dbReference type="ARBA" id="ARBA00007439"/>
    </source>
</evidence>
<keyword evidence="6 7" id="KW-0119">Carbohydrate metabolism</keyword>
<dbReference type="PANTHER" id="PTHR36204:SF1">
    <property type="entry name" value="N-ACETYLMANNOSAMINE-6-PHOSPHATE 2-EPIMERASE-RELATED"/>
    <property type="match status" value="1"/>
</dbReference>
<evidence type="ECO:0000313" key="8">
    <source>
        <dbReference type="EMBL" id="MBB6735165.1"/>
    </source>
</evidence>
<dbReference type="Pfam" id="PF04131">
    <property type="entry name" value="NanE"/>
    <property type="match status" value="1"/>
</dbReference>
<dbReference type="PANTHER" id="PTHR36204">
    <property type="entry name" value="N-ACETYLMANNOSAMINE-6-PHOSPHATE 2-EPIMERASE-RELATED"/>
    <property type="match status" value="1"/>
</dbReference>
<comment type="similarity">
    <text evidence="4 7">Belongs to the NanE family.</text>
</comment>
<keyword evidence="5 7" id="KW-0413">Isomerase</keyword>
<dbReference type="UniPathway" id="UPA00629">
    <property type="reaction ID" value="UER00682"/>
</dbReference>
<dbReference type="GO" id="GO:0047465">
    <property type="term" value="F:N-acylglucosamine-6-phosphate 2-epimerase activity"/>
    <property type="evidence" value="ECO:0007669"/>
    <property type="project" value="UniProtKB-EC"/>
</dbReference>
<dbReference type="GO" id="GO:0019262">
    <property type="term" value="P:N-acetylneuraminate catabolic process"/>
    <property type="evidence" value="ECO:0007669"/>
    <property type="project" value="UniProtKB-UniRule"/>
</dbReference>
<gene>
    <name evidence="7" type="primary">nanE</name>
    <name evidence="8" type="ORF">H7C18_30060</name>
</gene>
<evidence type="ECO:0000256" key="1">
    <source>
        <dbReference type="ARBA" id="ARBA00000056"/>
    </source>
</evidence>
<dbReference type="GO" id="GO:0005829">
    <property type="term" value="C:cytosol"/>
    <property type="evidence" value="ECO:0007669"/>
    <property type="project" value="TreeGrafter"/>
</dbReference>
<sequence>MATRPLTKKGLIVSCQAAPEDPLYGAEMMVRMAVAAEQGGAIGIRSNGYNDIKAIKQSVNVPVIGLIKRKISGSDIYITPELEDVEAILEAGADIVALDLTDREDRYAKGKKLIERVHQAGARVMADISVAEEGLAAERLGADYVSTTLSGYTPYSPQSERPDLKLVEALGGKLSVPLIAEGRIWSADDAVTALASGAEYVVVGTAITRPQLVTKRFVDRIAGYFDQLQLSEPQGGTRS</sequence>
<evidence type="ECO:0000313" key="9">
    <source>
        <dbReference type="Proteomes" id="UP000564644"/>
    </source>
</evidence>
<dbReference type="NCBIfam" id="NF002231">
    <property type="entry name" value="PRK01130.1"/>
    <property type="match status" value="1"/>
</dbReference>
<dbReference type="EC" id="5.1.3.9" evidence="7"/>
<dbReference type="InterPro" id="IPR011060">
    <property type="entry name" value="RibuloseP-bd_barrel"/>
</dbReference>
<dbReference type="Gene3D" id="3.20.20.70">
    <property type="entry name" value="Aldolase class I"/>
    <property type="match status" value="1"/>
</dbReference>
<evidence type="ECO:0000256" key="7">
    <source>
        <dbReference type="HAMAP-Rule" id="MF_01235"/>
    </source>
</evidence>
<evidence type="ECO:0000256" key="5">
    <source>
        <dbReference type="ARBA" id="ARBA00023235"/>
    </source>
</evidence>
<organism evidence="8 9">
    <name type="scientific">Cohnella zeiphila</name>
    <dbReference type="NCBI Taxonomy" id="2761120"/>
    <lineage>
        <taxon>Bacteria</taxon>
        <taxon>Bacillati</taxon>
        <taxon>Bacillota</taxon>
        <taxon>Bacilli</taxon>
        <taxon>Bacillales</taxon>
        <taxon>Paenibacillaceae</taxon>
        <taxon>Cohnella</taxon>
    </lineage>
</organism>
<accession>A0A7X0SUI6</accession>
<comment type="catalytic activity">
    <reaction evidence="1 7">
        <text>an N-acyl-D-glucosamine 6-phosphate = an N-acyl-D-mannosamine 6-phosphate</text>
        <dbReference type="Rhea" id="RHEA:23932"/>
        <dbReference type="ChEBI" id="CHEBI:57599"/>
        <dbReference type="ChEBI" id="CHEBI:57666"/>
        <dbReference type="EC" id="5.1.3.9"/>
    </reaction>
</comment>
<dbReference type="Proteomes" id="UP000564644">
    <property type="component" value="Unassembled WGS sequence"/>
</dbReference>
<dbReference type="InterPro" id="IPR007260">
    <property type="entry name" value="NanE"/>
</dbReference>
<dbReference type="RefSeq" id="WP_185132822.1">
    <property type="nucleotide sequence ID" value="NZ_JACJVO010000043.1"/>
</dbReference>
<dbReference type="InterPro" id="IPR013785">
    <property type="entry name" value="Aldolase_TIM"/>
</dbReference>
<evidence type="ECO:0000256" key="3">
    <source>
        <dbReference type="ARBA" id="ARBA00005081"/>
    </source>
</evidence>
<evidence type="ECO:0000256" key="2">
    <source>
        <dbReference type="ARBA" id="ARBA00002147"/>
    </source>
</evidence>
<protein>
    <recommendedName>
        <fullName evidence="7">Putative N-acetylmannosamine-6-phosphate 2-epimerase</fullName>
        <ecNumber evidence="7">5.1.3.9</ecNumber>
    </recommendedName>
    <alternativeName>
        <fullName evidence="7">ManNAc-6-P epimerase</fullName>
    </alternativeName>
</protein>
<dbReference type="EMBL" id="JACJVO010000043">
    <property type="protein sequence ID" value="MBB6735165.1"/>
    <property type="molecule type" value="Genomic_DNA"/>
</dbReference>
<comment type="caution">
    <text evidence="8">The sequence shown here is derived from an EMBL/GenBank/DDBJ whole genome shotgun (WGS) entry which is preliminary data.</text>
</comment>
<keyword evidence="9" id="KW-1185">Reference proteome</keyword>
<dbReference type="GO" id="GO:0005975">
    <property type="term" value="P:carbohydrate metabolic process"/>
    <property type="evidence" value="ECO:0007669"/>
    <property type="project" value="UniProtKB-UniRule"/>
</dbReference>
<dbReference type="CDD" id="cd04729">
    <property type="entry name" value="NanE"/>
    <property type="match status" value="1"/>
</dbReference>
<dbReference type="SUPFAM" id="SSF51366">
    <property type="entry name" value="Ribulose-phoshate binding barrel"/>
    <property type="match status" value="1"/>
</dbReference>
<reference evidence="8 9" key="1">
    <citation type="submission" date="2020-08" db="EMBL/GenBank/DDBJ databases">
        <title>Cohnella phylogeny.</title>
        <authorList>
            <person name="Dunlap C."/>
        </authorList>
    </citation>
    <scope>NUCLEOTIDE SEQUENCE [LARGE SCALE GENOMIC DNA]</scope>
    <source>
        <strain evidence="8 9">CBP 2801</strain>
    </source>
</reference>
<evidence type="ECO:0000256" key="6">
    <source>
        <dbReference type="ARBA" id="ARBA00023277"/>
    </source>
</evidence>